<organism evidence="2 3">
    <name type="scientific">Phyllosticta capitalensis</name>
    <dbReference type="NCBI Taxonomy" id="121624"/>
    <lineage>
        <taxon>Eukaryota</taxon>
        <taxon>Fungi</taxon>
        <taxon>Dikarya</taxon>
        <taxon>Ascomycota</taxon>
        <taxon>Pezizomycotina</taxon>
        <taxon>Dothideomycetes</taxon>
        <taxon>Dothideomycetes incertae sedis</taxon>
        <taxon>Botryosphaeriales</taxon>
        <taxon>Phyllostictaceae</taxon>
        <taxon>Phyllosticta</taxon>
    </lineage>
</organism>
<proteinExistence type="predicted"/>
<protein>
    <submittedName>
        <fullName evidence="2">Uncharacterized protein</fullName>
    </submittedName>
</protein>
<feature type="compositionally biased region" description="Polar residues" evidence="1">
    <location>
        <begin position="11"/>
        <end position="28"/>
    </location>
</feature>
<keyword evidence="3" id="KW-1185">Reference proteome</keyword>
<dbReference type="EMBL" id="JBBWRZ010000003">
    <property type="protein sequence ID" value="KAK8240332.1"/>
    <property type="molecule type" value="Genomic_DNA"/>
</dbReference>
<gene>
    <name evidence="2" type="ORF">HDK90DRAFT_180485</name>
</gene>
<feature type="region of interest" description="Disordered" evidence="1">
    <location>
        <begin position="1"/>
        <end position="29"/>
    </location>
</feature>
<dbReference type="Proteomes" id="UP001492380">
    <property type="component" value="Unassembled WGS sequence"/>
</dbReference>
<evidence type="ECO:0000256" key="1">
    <source>
        <dbReference type="SAM" id="MobiDB-lite"/>
    </source>
</evidence>
<name>A0ABR1YX51_9PEZI</name>
<accession>A0ABR1YX51</accession>
<comment type="caution">
    <text evidence="2">The sequence shown here is derived from an EMBL/GenBank/DDBJ whole genome shotgun (WGS) entry which is preliminary data.</text>
</comment>
<evidence type="ECO:0000313" key="3">
    <source>
        <dbReference type="Proteomes" id="UP001492380"/>
    </source>
</evidence>
<reference evidence="2 3" key="1">
    <citation type="submission" date="2024-04" db="EMBL/GenBank/DDBJ databases">
        <title>Phyllosticta paracitricarpa is synonymous to the EU quarantine fungus P. citricarpa based on phylogenomic analyses.</title>
        <authorList>
            <consortium name="Lawrence Berkeley National Laboratory"/>
            <person name="Van Ingen-Buijs V.A."/>
            <person name="Van Westerhoven A.C."/>
            <person name="Haridas S."/>
            <person name="Skiadas P."/>
            <person name="Martin F."/>
            <person name="Groenewald J.Z."/>
            <person name="Crous P.W."/>
            <person name="Seidl M.F."/>
        </authorList>
    </citation>
    <scope>NUCLEOTIDE SEQUENCE [LARGE SCALE GENOMIC DNA]</scope>
    <source>
        <strain evidence="2 3">CBS 123374</strain>
    </source>
</reference>
<evidence type="ECO:0000313" key="2">
    <source>
        <dbReference type="EMBL" id="KAK8240332.1"/>
    </source>
</evidence>
<feature type="compositionally biased region" description="Basic and acidic residues" evidence="1">
    <location>
        <begin position="1"/>
        <end position="10"/>
    </location>
</feature>
<sequence length="239" mass="26395">MDDLPPDKKASSFSQASNQAPGSSNASANDRKVCSDDGLFFGALGLLRPHGWHQCWRPPLQSSFPPTAPYRPRTILRSAGRHQRTTLSVPIGHAADQLSPAQALVLPNLHRTHRNRKPLTLCVDDMQQADHMHNDFVLNPNPDVAFYRAARSRVVDFFPSGLTSSRSAVVLTAEASILDASTLLRFADFVSCTQDRPEKSGPQFCVCRRSATRSKVNILWKSHLRMPTDASGPHSPRHV</sequence>